<protein>
    <submittedName>
        <fullName evidence="1">Uncharacterized protein</fullName>
    </submittedName>
</protein>
<accession>A0A1R2BVU0</accession>
<evidence type="ECO:0000313" key="1">
    <source>
        <dbReference type="EMBL" id="OMJ80908.1"/>
    </source>
</evidence>
<evidence type="ECO:0000313" key="2">
    <source>
        <dbReference type="Proteomes" id="UP000187209"/>
    </source>
</evidence>
<gene>
    <name evidence="1" type="ORF">SteCoe_18717</name>
</gene>
<dbReference type="EMBL" id="MPUH01000402">
    <property type="protein sequence ID" value="OMJ80908.1"/>
    <property type="molecule type" value="Genomic_DNA"/>
</dbReference>
<dbReference type="Proteomes" id="UP000187209">
    <property type="component" value="Unassembled WGS sequence"/>
</dbReference>
<name>A0A1R2BVU0_9CILI</name>
<dbReference type="AlphaFoldDB" id="A0A1R2BVU0"/>
<sequence>MYFEHCFNNDYKKNPSNKSNLKIITNYNLNSYDVEHVTNIIISRIHEECIGCYGNCPSCKSFLIKGRIKKCFSDEKNYKHAENLDNGNDLRVIRLENWVISDKRIGGKNASVIKKQDGEYFTFELDELPNMIWYVLRYENQDGSDIEKILKMCMSNIKDNEFIDLQTNNNKCTYKLSIIVFHIKNQKDKYLFANYENDMNKWKMNDGHYASLDDLIKFVRIYQVKNEYFPAMLLYKKDFL</sequence>
<keyword evidence="2" id="KW-1185">Reference proteome</keyword>
<proteinExistence type="predicted"/>
<comment type="caution">
    <text evidence="1">The sequence shown here is derived from an EMBL/GenBank/DDBJ whole genome shotgun (WGS) entry which is preliminary data.</text>
</comment>
<organism evidence="1 2">
    <name type="scientific">Stentor coeruleus</name>
    <dbReference type="NCBI Taxonomy" id="5963"/>
    <lineage>
        <taxon>Eukaryota</taxon>
        <taxon>Sar</taxon>
        <taxon>Alveolata</taxon>
        <taxon>Ciliophora</taxon>
        <taxon>Postciliodesmatophora</taxon>
        <taxon>Heterotrichea</taxon>
        <taxon>Heterotrichida</taxon>
        <taxon>Stentoridae</taxon>
        <taxon>Stentor</taxon>
    </lineage>
</organism>
<reference evidence="1 2" key="1">
    <citation type="submission" date="2016-11" db="EMBL/GenBank/DDBJ databases">
        <title>The macronuclear genome of Stentor coeruleus: a giant cell with tiny introns.</title>
        <authorList>
            <person name="Slabodnick M."/>
            <person name="Ruby J.G."/>
            <person name="Reiff S.B."/>
            <person name="Swart E.C."/>
            <person name="Gosai S."/>
            <person name="Prabakaran S."/>
            <person name="Witkowska E."/>
            <person name="Larue G.E."/>
            <person name="Fisher S."/>
            <person name="Freeman R.M."/>
            <person name="Gunawardena J."/>
            <person name="Chu W."/>
            <person name="Stover N.A."/>
            <person name="Gregory B.D."/>
            <person name="Nowacki M."/>
            <person name="Derisi J."/>
            <person name="Roy S.W."/>
            <person name="Marshall W.F."/>
            <person name="Sood P."/>
        </authorList>
    </citation>
    <scope>NUCLEOTIDE SEQUENCE [LARGE SCALE GENOMIC DNA]</scope>
    <source>
        <strain evidence="1">WM001</strain>
    </source>
</reference>